<evidence type="ECO:0000256" key="1">
    <source>
        <dbReference type="ARBA" id="ARBA00004141"/>
    </source>
</evidence>
<sequence>MEGKKRGVSVSLVLGVLVFGLLGAARGLDDGSVSGNVSQHSFQRQFGFHQRPAKEVANIKSNIVSMSLVGSIVGILVGLFVNDVVGRVRTLQLCIVMWIAGVIVQITTFGGVGQLYAGRVVAGLGCGMTTVVCPTYLVEIAPKYIRGRCTNIFAGSIYLGIMLGYFANWGTSLHLADNNRNQWVVPTTIQIMYGGLALIGSFFVVESPRWLLKAGRDKEGVEVLMNLRQMERHEPELAQELGEIYAQISEEREIDSKYMVFKELVCHGSNRYRLFLGLLIQLLGQWSGAAAVTLYAPDVFQIVGIAHGHRLLASSMFGVVKFVAAIACALFMVDYLGRKRALYIGISIQLLSLLYLAIYLSFRQLLELSPAIERAGIAATVMIYLNGVGWAMGWNSVQYLFNAEVFPTSLRSVATGLISMFHYINLFSCSKALPEMFLVLHPWGTMAFFAAITFLGILFCFFLLPEVAGMSLEHIEYLFLLPWYKIGRASKKTTESDYLKYS</sequence>
<dbReference type="InterPro" id="IPR005829">
    <property type="entry name" value="Sugar_transporter_CS"/>
</dbReference>
<comment type="subcellular location">
    <subcellularLocation>
        <location evidence="1">Membrane</location>
        <topology evidence="1">Multi-pass membrane protein</topology>
    </subcellularLocation>
</comment>
<dbReference type="InterPro" id="IPR005828">
    <property type="entry name" value="MFS_sugar_transport-like"/>
</dbReference>
<evidence type="ECO:0000256" key="4">
    <source>
        <dbReference type="ARBA" id="ARBA00022692"/>
    </source>
</evidence>
<dbReference type="OrthoDB" id="508119at2759"/>
<dbReference type="InterPro" id="IPR020846">
    <property type="entry name" value="MFS_dom"/>
</dbReference>
<keyword evidence="4 8" id="KW-0812">Transmembrane</keyword>
<dbReference type="PANTHER" id="PTHR48022">
    <property type="entry name" value="PLASTIDIC GLUCOSE TRANSPORTER 4"/>
    <property type="match status" value="1"/>
</dbReference>
<feature type="transmembrane region" description="Helical" evidence="8">
    <location>
        <begin position="374"/>
        <end position="393"/>
    </location>
</feature>
<proteinExistence type="inferred from homology"/>
<feature type="transmembrane region" description="Helical" evidence="8">
    <location>
        <begin position="116"/>
        <end position="137"/>
    </location>
</feature>
<dbReference type="SUPFAM" id="SSF103473">
    <property type="entry name" value="MFS general substrate transporter"/>
    <property type="match status" value="1"/>
</dbReference>
<feature type="transmembrane region" description="Helical" evidence="8">
    <location>
        <begin position="342"/>
        <end position="362"/>
    </location>
</feature>
<evidence type="ECO:0000256" key="9">
    <source>
        <dbReference type="SAM" id="SignalP"/>
    </source>
</evidence>
<dbReference type="Pfam" id="PF00083">
    <property type="entry name" value="Sugar_tr"/>
    <property type="match status" value="1"/>
</dbReference>
<comment type="similarity">
    <text evidence="2 7">Belongs to the major facilitator superfamily. Sugar transporter (TC 2.A.1.1) family.</text>
</comment>
<evidence type="ECO:0000256" key="6">
    <source>
        <dbReference type="ARBA" id="ARBA00023136"/>
    </source>
</evidence>
<protein>
    <recommendedName>
        <fullName evidence="10">Major facilitator superfamily (MFS) profile domain-containing protein</fullName>
    </recommendedName>
</protein>
<dbReference type="InterPro" id="IPR036259">
    <property type="entry name" value="MFS_trans_sf"/>
</dbReference>
<reference evidence="11" key="1">
    <citation type="journal article" date="2019" name="G3 (Bethesda)">
        <title>Genome Assemblies of Two Rare Opportunistic Yeast Pathogens: Diutina rugosa (syn. Candida rugosa) and Trichomonascus ciferrii (syn. Candida ciferrii).</title>
        <authorList>
            <person name="Mixao V."/>
            <person name="Saus E."/>
            <person name="Hansen A.P."/>
            <person name="Lass-Florl C."/>
            <person name="Gabaldon T."/>
        </authorList>
    </citation>
    <scope>NUCLEOTIDE SEQUENCE</scope>
    <source>
        <strain evidence="11">CBS 4856</strain>
    </source>
</reference>
<name>A0A642UG73_9ASCO</name>
<feature type="transmembrane region" description="Helical" evidence="8">
    <location>
        <begin position="444"/>
        <end position="464"/>
    </location>
</feature>
<feature type="transmembrane region" description="Helical" evidence="8">
    <location>
        <begin position="187"/>
        <end position="205"/>
    </location>
</feature>
<dbReference type="PROSITE" id="PS00216">
    <property type="entry name" value="SUGAR_TRANSPORT_1"/>
    <property type="match status" value="1"/>
</dbReference>
<keyword evidence="5 8" id="KW-1133">Transmembrane helix</keyword>
<dbReference type="PRINTS" id="PR00171">
    <property type="entry name" value="SUGRTRNSPORT"/>
</dbReference>
<comment type="caution">
    <text evidence="11">The sequence shown here is derived from an EMBL/GenBank/DDBJ whole genome shotgun (WGS) entry which is preliminary data.</text>
</comment>
<accession>A0A642UG73</accession>
<dbReference type="InterPro" id="IPR050360">
    <property type="entry name" value="MFS_Sugar_Transporters"/>
</dbReference>
<dbReference type="GO" id="GO:0005351">
    <property type="term" value="F:carbohydrate:proton symporter activity"/>
    <property type="evidence" value="ECO:0007669"/>
    <property type="project" value="TreeGrafter"/>
</dbReference>
<dbReference type="InterPro" id="IPR003663">
    <property type="entry name" value="Sugar/inositol_transpt"/>
</dbReference>
<gene>
    <name evidence="11" type="ORF">TRICI_006572</name>
</gene>
<evidence type="ECO:0000256" key="5">
    <source>
        <dbReference type="ARBA" id="ARBA00022989"/>
    </source>
</evidence>
<keyword evidence="12" id="KW-1185">Reference proteome</keyword>
<evidence type="ECO:0000256" key="8">
    <source>
        <dbReference type="SAM" id="Phobius"/>
    </source>
</evidence>
<dbReference type="Proteomes" id="UP000761534">
    <property type="component" value="Unassembled WGS sequence"/>
</dbReference>
<dbReference type="PANTHER" id="PTHR48022:SF8">
    <property type="entry name" value="MAJOR FACILITATOR SUPERFAMILY (MFS) PROFILE DOMAIN-CONTAINING PROTEIN-RELATED"/>
    <property type="match status" value="1"/>
</dbReference>
<dbReference type="EMBL" id="SWFS01000547">
    <property type="protein sequence ID" value="KAA8898311.1"/>
    <property type="molecule type" value="Genomic_DNA"/>
</dbReference>
<evidence type="ECO:0000256" key="7">
    <source>
        <dbReference type="RuleBase" id="RU003346"/>
    </source>
</evidence>
<feature type="domain" description="Major facilitator superfamily (MFS) profile" evidence="10">
    <location>
        <begin position="15"/>
        <end position="468"/>
    </location>
</feature>
<feature type="transmembrane region" description="Helical" evidence="8">
    <location>
        <begin position="316"/>
        <end position="335"/>
    </location>
</feature>
<feature type="transmembrane region" description="Helical" evidence="8">
    <location>
        <begin position="149"/>
        <end position="167"/>
    </location>
</feature>
<dbReference type="AlphaFoldDB" id="A0A642UG73"/>
<keyword evidence="6 8" id="KW-0472">Membrane</keyword>
<keyword evidence="9" id="KW-0732">Signal</keyword>
<dbReference type="Gene3D" id="1.20.1250.20">
    <property type="entry name" value="MFS general substrate transporter like domains"/>
    <property type="match status" value="1"/>
</dbReference>
<evidence type="ECO:0000259" key="10">
    <source>
        <dbReference type="PROSITE" id="PS50850"/>
    </source>
</evidence>
<dbReference type="PROSITE" id="PS50850">
    <property type="entry name" value="MFS"/>
    <property type="match status" value="1"/>
</dbReference>
<organism evidence="11 12">
    <name type="scientific">Trichomonascus ciferrii</name>
    <dbReference type="NCBI Taxonomy" id="44093"/>
    <lineage>
        <taxon>Eukaryota</taxon>
        <taxon>Fungi</taxon>
        <taxon>Dikarya</taxon>
        <taxon>Ascomycota</taxon>
        <taxon>Saccharomycotina</taxon>
        <taxon>Dipodascomycetes</taxon>
        <taxon>Dipodascales</taxon>
        <taxon>Trichomonascaceae</taxon>
        <taxon>Trichomonascus</taxon>
        <taxon>Trichomonascus ciferrii complex</taxon>
    </lineage>
</organism>
<feature type="transmembrane region" description="Helical" evidence="8">
    <location>
        <begin position="63"/>
        <end position="81"/>
    </location>
</feature>
<feature type="transmembrane region" description="Helical" evidence="8">
    <location>
        <begin position="405"/>
        <end position="424"/>
    </location>
</feature>
<evidence type="ECO:0000256" key="3">
    <source>
        <dbReference type="ARBA" id="ARBA00022448"/>
    </source>
</evidence>
<dbReference type="NCBIfam" id="TIGR00879">
    <property type="entry name" value="SP"/>
    <property type="match status" value="1"/>
</dbReference>
<evidence type="ECO:0000313" key="11">
    <source>
        <dbReference type="EMBL" id="KAA8898311.1"/>
    </source>
</evidence>
<evidence type="ECO:0000313" key="12">
    <source>
        <dbReference type="Proteomes" id="UP000761534"/>
    </source>
</evidence>
<dbReference type="VEuPathDB" id="FungiDB:TRICI_006572"/>
<feature type="signal peptide" evidence="9">
    <location>
        <begin position="1"/>
        <end position="27"/>
    </location>
</feature>
<dbReference type="PROSITE" id="PS00217">
    <property type="entry name" value="SUGAR_TRANSPORT_2"/>
    <property type="match status" value="1"/>
</dbReference>
<feature type="chain" id="PRO_5024883361" description="Major facilitator superfamily (MFS) profile domain-containing protein" evidence="9">
    <location>
        <begin position="28"/>
        <end position="502"/>
    </location>
</feature>
<feature type="transmembrane region" description="Helical" evidence="8">
    <location>
        <begin position="274"/>
        <end position="296"/>
    </location>
</feature>
<dbReference type="GO" id="GO:0016020">
    <property type="term" value="C:membrane"/>
    <property type="evidence" value="ECO:0007669"/>
    <property type="project" value="UniProtKB-SubCell"/>
</dbReference>
<keyword evidence="3 7" id="KW-0813">Transport</keyword>
<feature type="transmembrane region" description="Helical" evidence="8">
    <location>
        <begin position="93"/>
        <end position="110"/>
    </location>
</feature>
<evidence type="ECO:0000256" key="2">
    <source>
        <dbReference type="ARBA" id="ARBA00010992"/>
    </source>
</evidence>